<proteinExistence type="predicted"/>
<dbReference type="RefSeq" id="WP_118258349.1">
    <property type="nucleotide sequence ID" value="NZ_CALBWO010000001.1"/>
</dbReference>
<evidence type="ECO:0000313" key="1">
    <source>
        <dbReference type="EMBL" id="RGV36791.1"/>
    </source>
</evidence>
<dbReference type="PROSITE" id="PS51257">
    <property type="entry name" value="PROKAR_LIPOPROTEIN"/>
    <property type="match status" value="1"/>
</dbReference>
<reference evidence="1 2" key="1">
    <citation type="submission" date="2018-08" db="EMBL/GenBank/DDBJ databases">
        <title>A genome reference for cultivated species of the human gut microbiota.</title>
        <authorList>
            <person name="Zou Y."/>
            <person name="Xue W."/>
            <person name="Luo G."/>
        </authorList>
    </citation>
    <scope>NUCLEOTIDE SEQUENCE [LARGE SCALE GENOMIC DNA]</scope>
    <source>
        <strain evidence="1 2">AF14-49</strain>
    </source>
</reference>
<evidence type="ECO:0008006" key="3">
    <source>
        <dbReference type="Google" id="ProtNLM"/>
    </source>
</evidence>
<gene>
    <name evidence="1" type="ORF">DWW18_00970</name>
</gene>
<accession>A0A412X6T1</accession>
<organism evidence="1 2">
    <name type="scientific">Butyricimonas virosa</name>
    <dbReference type="NCBI Taxonomy" id="544645"/>
    <lineage>
        <taxon>Bacteria</taxon>
        <taxon>Pseudomonadati</taxon>
        <taxon>Bacteroidota</taxon>
        <taxon>Bacteroidia</taxon>
        <taxon>Bacteroidales</taxon>
        <taxon>Odoribacteraceae</taxon>
        <taxon>Butyricimonas</taxon>
    </lineage>
</organism>
<dbReference type="STRING" id="1121130.GCA_000519105_00389"/>
<dbReference type="EMBL" id="QRZA01000001">
    <property type="protein sequence ID" value="RGV36791.1"/>
    <property type="molecule type" value="Genomic_DNA"/>
</dbReference>
<dbReference type="Proteomes" id="UP000283589">
    <property type="component" value="Unassembled WGS sequence"/>
</dbReference>
<name>A0A412X6T1_9BACT</name>
<dbReference type="AlphaFoldDB" id="A0A412X6T1"/>
<comment type="caution">
    <text evidence="1">The sequence shown here is derived from an EMBL/GenBank/DDBJ whole genome shotgun (WGS) entry which is preliminary data.</text>
</comment>
<dbReference type="InterPro" id="IPR032183">
    <property type="entry name" value="PKD-like"/>
</dbReference>
<dbReference type="Pfam" id="PF16407">
    <property type="entry name" value="PKD_2"/>
    <property type="match status" value="1"/>
</dbReference>
<sequence>MKTKIFLGLVMICFLLGSCFDDESSKNVEFLKPIQINDFSTSMELYVSQGGRLKIKTLAYKEGMDDAALSFEWKLQGHGQHETLGNTMILDTVINVPMNREAYSLLYTVTDTENELTVTKRYYLYVTGQYEAGLLVADTKDEQTSDLHLIIGKNFNRNYSKHEDDRVFENIYSINNGTKIGELVTDMKSVVAGYLETSIATEHSVEDLSPLDNFTVIRRNNDMFIKAFDGEFVVGGLNNCARGPYDVIAVNGHIHKRTQYEEATTYGVGMLLEDLTDYYYVTHYLYRPYNPYPGEGDLFGIAYDQKHRRFLAFPHFRSEDNLHIFRNTSADGKQDPNQLGNKECIYIGYGPNVTMYAVLKDSGTGLHEIWTFNMNADDKNRPDVITGCYILDGCPDIEKAHKFQSQAMEEVMYYATDDKVYAVLLTASHPQALPKYEVNPGEKITGIQVVEYCEGKLEIPNTDKPGELTDLGASNHMMLVMTYNETTREGKVIAVPILSLGTGDLIQDKAYHREYGPFGRILKTTCYHTR</sequence>
<evidence type="ECO:0000313" key="2">
    <source>
        <dbReference type="Proteomes" id="UP000283589"/>
    </source>
</evidence>
<protein>
    <recommendedName>
        <fullName evidence="3">Bacteroidetes PKD-like domain-containing protein</fullName>
    </recommendedName>
</protein>